<dbReference type="InterPro" id="IPR020846">
    <property type="entry name" value="MFS_dom"/>
</dbReference>
<feature type="transmembrane region" description="Helical" evidence="6">
    <location>
        <begin position="210"/>
        <end position="237"/>
    </location>
</feature>
<dbReference type="Gene3D" id="1.20.1250.20">
    <property type="entry name" value="MFS general substrate transporter like domains"/>
    <property type="match status" value="1"/>
</dbReference>
<accession>A0ABX2ID91</accession>
<name>A0ABX2ID91_9RHOO</name>
<keyword evidence="2" id="KW-1003">Cell membrane</keyword>
<evidence type="ECO:0000313" key="8">
    <source>
        <dbReference type="EMBL" id="NSL54545.1"/>
    </source>
</evidence>
<keyword evidence="9" id="KW-1185">Reference proteome</keyword>
<feature type="transmembrane region" description="Helical" evidence="6">
    <location>
        <begin position="249"/>
        <end position="266"/>
    </location>
</feature>
<feature type="transmembrane region" description="Helical" evidence="6">
    <location>
        <begin position="370"/>
        <end position="388"/>
    </location>
</feature>
<dbReference type="Proteomes" id="UP000778523">
    <property type="component" value="Unassembled WGS sequence"/>
</dbReference>
<comment type="subcellular location">
    <subcellularLocation>
        <location evidence="1">Cell membrane</location>
        <topology evidence="1">Multi-pass membrane protein</topology>
    </subcellularLocation>
</comment>
<organism evidence="8 9">
    <name type="scientific">Uliginosibacterium aquaticum</name>
    <dbReference type="NCBI Taxonomy" id="2731212"/>
    <lineage>
        <taxon>Bacteria</taxon>
        <taxon>Pseudomonadati</taxon>
        <taxon>Pseudomonadota</taxon>
        <taxon>Betaproteobacteria</taxon>
        <taxon>Rhodocyclales</taxon>
        <taxon>Zoogloeaceae</taxon>
        <taxon>Uliginosibacterium</taxon>
    </lineage>
</organism>
<proteinExistence type="predicted"/>
<gene>
    <name evidence="8" type="ORF">HJ583_005885</name>
</gene>
<feature type="transmembrane region" description="Helical" evidence="6">
    <location>
        <begin position="167"/>
        <end position="189"/>
    </location>
</feature>
<evidence type="ECO:0000256" key="3">
    <source>
        <dbReference type="ARBA" id="ARBA00022692"/>
    </source>
</evidence>
<dbReference type="EMBL" id="JABCSC020000001">
    <property type="protein sequence ID" value="NSL54545.1"/>
    <property type="molecule type" value="Genomic_DNA"/>
</dbReference>
<evidence type="ECO:0000259" key="7">
    <source>
        <dbReference type="PROSITE" id="PS50850"/>
    </source>
</evidence>
<evidence type="ECO:0000256" key="4">
    <source>
        <dbReference type="ARBA" id="ARBA00022989"/>
    </source>
</evidence>
<keyword evidence="5 6" id="KW-0472">Membrane</keyword>
<keyword evidence="3 6" id="KW-0812">Transmembrane</keyword>
<feature type="transmembrane region" description="Helical" evidence="6">
    <location>
        <begin position="12"/>
        <end position="34"/>
    </location>
</feature>
<dbReference type="InterPro" id="IPR011701">
    <property type="entry name" value="MFS"/>
</dbReference>
<sequence length="409" mass="42519">MTNTHQALPPHRLLLLIGALQCIYVLDFMLVLPLGPDLAAALGFQANQVAWLTAAYTTASLLAGLAAMTRLDRFDRRHALLASLTGLTTALLACAASQSFVTLLIARTAAGLFAAPAIASGMTILIDNTPPPQRGSAIARVMGGFALATIAGIPLSLELSARLGWQAPFLCIAGLALALCLSAAGLLPAQRAHLAGPARPAPLRLLMRPAVRAASLLQGINQFTAFLVIPNFAAFYLLNLNFPRGRLGLLYLGGGVVALITMQLAGHACDRRGPRLPIILASLAFSLGLLPFFDVMALPATLCFILFMAGNAARNVSLAATLSLIPAPPERAGFMALLKLVQDLGVALASGFAALVLGNTGGPLKHTAELASLTLFGALLVPILLGRLQRHRSVEAARAPLAASASHQS</sequence>
<feature type="transmembrane region" description="Helical" evidence="6">
    <location>
        <begin position="104"/>
        <end position="125"/>
    </location>
</feature>
<dbReference type="PANTHER" id="PTHR43124">
    <property type="entry name" value="PURINE EFFLUX PUMP PBUE"/>
    <property type="match status" value="1"/>
</dbReference>
<protein>
    <submittedName>
        <fullName evidence="8">MFS transporter</fullName>
    </submittedName>
</protein>
<reference evidence="8 9" key="1">
    <citation type="submission" date="2020-06" db="EMBL/GenBank/DDBJ databases">
        <title>Draft genome of Uliginosibacterium sp. IMCC34675.</title>
        <authorList>
            <person name="Song J."/>
        </authorList>
    </citation>
    <scope>NUCLEOTIDE SEQUENCE [LARGE SCALE GENOMIC DNA]</scope>
    <source>
        <strain evidence="8 9">IMCC34675</strain>
    </source>
</reference>
<feature type="transmembrane region" description="Helical" evidence="6">
    <location>
        <begin position="79"/>
        <end position="98"/>
    </location>
</feature>
<comment type="caution">
    <text evidence="8">The sequence shown here is derived from an EMBL/GenBank/DDBJ whole genome shotgun (WGS) entry which is preliminary data.</text>
</comment>
<evidence type="ECO:0000256" key="2">
    <source>
        <dbReference type="ARBA" id="ARBA00022475"/>
    </source>
</evidence>
<keyword evidence="4 6" id="KW-1133">Transmembrane helix</keyword>
<evidence type="ECO:0000256" key="5">
    <source>
        <dbReference type="ARBA" id="ARBA00023136"/>
    </source>
</evidence>
<dbReference type="InterPro" id="IPR036259">
    <property type="entry name" value="MFS_trans_sf"/>
</dbReference>
<feature type="transmembrane region" description="Helical" evidence="6">
    <location>
        <begin position="137"/>
        <end position="155"/>
    </location>
</feature>
<feature type="transmembrane region" description="Helical" evidence="6">
    <location>
        <begin position="49"/>
        <end position="67"/>
    </location>
</feature>
<feature type="domain" description="Major facilitator superfamily (MFS) profile" evidence="7">
    <location>
        <begin position="13"/>
        <end position="389"/>
    </location>
</feature>
<dbReference type="Pfam" id="PF07690">
    <property type="entry name" value="MFS_1"/>
    <property type="match status" value="1"/>
</dbReference>
<dbReference type="InterPro" id="IPR050189">
    <property type="entry name" value="MFS_Efflux_Transporters"/>
</dbReference>
<evidence type="ECO:0000256" key="6">
    <source>
        <dbReference type="SAM" id="Phobius"/>
    </source>
</evidence>
<evidence type="ECO:0000256" key="1">
    <source>
        <dbReference type="ARBA" id="ARBA00004651"/>
    </source>
</evidence>
<dbReference type="PROSITE" id="PS50850">
    <property type="entry name" value="MFS"/>
    <property type="match status" value="1"/>
</dbReference>
<evidence type="ECO:0000313" key="9">
    <source>
        <dbReference type="Proteomes" id="UP000778523"/>
    </source>
</evidence>
<dbReference type="PANTHER" id="PTHR43124:SF3">
    <property type="entry name" value="CHLORAMPHENICOL EFFLUX PUMP RV0191"/>
    <property type="match status" value="1"/>
</dbReference>
<dbReference type="RefSeq" id="WP_170021028.1">
    <property type="nucleotide sequence ID" value="NZ_JABCSC020000001.1"/>
</dbReference>
<feature type="transmembrane region" description="Helical" evidence="6">
    <location>
        <begin position="278"/>
        <end position="298"/>
    </location>
</feature>
<dbReference type="SUPFAM" id="SSF103473">
    <property type="entry name" value="MFS general substrate transporter"/>
    <property type="match status" value="1"/>
</dbReference>